<evidence type="ECO:0000256" key="8">
    <source>
        <dbReference type="ARBA" id="ARBA00041137"/>
    </source>
</evidence>
<organism evidence="11 12">
    <name type="scientific">Amazona collaria</name>
    <name type="common">yellow-billed parrot</name>
    <dbReference type="NCBI Taxonomy" id="241587"/>
    <lineage>
        <taxon>Eukaryota</taxon>
        <taxon>Metazoa</taxon>
        <taxon>Chordata</taxon>
        <taxon>Craniata</taxon>
        <taxon>Vertebrata</taxon>
        <taxon>Euteleostomi</taxon>
        <taxon>Archelosauria</taxon>
        <taxon>Archosauria</taxon>
        <taxon>Dinosauria</taxon>
        <taxon>Saurischia</taxon>
        <taxon>Theropoda</taxon>
        <taxon>Coelurosauria</taxon>
        <taxon>Aves</taxon>
        <taxon>Neognathae</taxon>
        <taxon>Neoaves</taxon>
        <taxon>Telluraves</taxon>
        <taxon>Australaves</taxon>
        <taxon>Psittaciformes</taxon>
        <taxon>Psittacidae</taxon>
        <taxon>Amazona</taxon>
    </lineage>
</organism>
<evidence type="ECO:0000256" key="9">
    <source>
        <dbReference type="SAM" id="MobiDB-lite"/>
    </source>
</evidence>
<feature type="region of interest" description="Disordered" evidence="9">
    <location>
        <begin position="75"/>
        <end position="120"/>
    </location>
</feature>
<feature type="domain" description="FAD dependent oxidoreductase" evidence="10">
    <location>
        <begin position="221"/>
        <end position="626"/>
    </location>
</feature>
<name>A0A8B9F9U2_9PSIT</name>
<reference evidence="11" key="2">
    <citation type="submission" date="2025-09" db="UniProtKB">
        <authorList>
            <consortium name="Ensembl"/>
        </authorList>
    </citation>
    <scope>IDENTIFICATION</scope>
</reference>
<dbReference type="PANTHER" id="PTHR43104:SF2">
    <property type="entry name" value="L-2-HYDROXYGLUTARATE DEHYDROGENASE, MITOCHONDRIAL"/>
    <property type="match status" value="1"/>
</dbReference>
<dbReference type="Gene3D" id="3.30.9.10">
    <property type="entry name" value="D-Amino Acid Oxidase, subunit A, domain 2"/>
    <property type="match status" value="1"/>
</dbReference>
<dbReference type="Pfam" id="PF01266">
    <property type="entry name" value="DAO"/>
    <property type="match status" value="1"/>
</dbReference>
<keyword evidence="12" id="KW-1185">Reference proteome</keyword>
<protein>
    <recommendedName>
        <fullName evidence="8">L-2-hydroxyglutarate dehydrogenase, mitochondrial</fullName>
        <ecNumber evidence="7">1.1.99.2</ecNumber>
    </recommendedName>
</protein>
<comment type="catalytic activity">
    <reaction evidence="5">
        <text>(S)-2-hydroxyglutarate + A = 2-oxoglutarate + AH2</text>
        <dbReference type="Rhea" id="RHEA:21252"/>
        <dbReference type="ChEBI" id="CHEBI:13193"/>
        <dbReference type="ChEBI" id="CHEBI:16782"/>
        <dbReference type="ChEBI" id="CHEBI:16810"/>
        <dbReference type="ChEBI" id="CHEBI:17499"/>
        <dbReference type="EC" id="1.1.99.2"/>
    </reaction>
</comment>
<dbReference type="GO" id="GO:0047545">
    <property type="term" value="F:(S)-2-hydroxyglutarate dehydrogenase activity"/>
    <property type="evidence" value="ECO:0007669"/>
    <property type="project" value="UniProtKB-EC"/>
</dbReference>
<reference evidence="11" key="1">
    <citation type="submission" date="2025-08" db="UniProtKB">
        <authorList>
            <consortium name="Ensembl"/>
        </authorList>
    </citation>
    <scope>IDENTIFICATION</scope>
</reference>
<accession>A0A8B9F9U2</accession>
<keyword evidence="3" id="KW-0274">FAD</keyword>
<dbReference type="Proteomes" id="UP000694522">
    <property type="component" value="Unplaced"/>
</dbReference>
<sequence length="634" mass="70044">MSFPVLGLNSPCFTNRTGHRWDLLMALYTPSHPYLLNTAFSHPQKPLQAPGGGSLPRLHTGCASFPNSTMFLKKRKEDKRRSYPQSQPQRDRQPVPRFPSRPNRVCQSRGHDRCSTAPGTVLEGRLQRRLWAHPAPLPLCQDPLPPGCPQGTRRQTVHEARPDLPPEAPHRHCGAGAEDEPVPLCITAPKMAAAALLLQRARSGGAKAVWRAQRRQRSTFDVVVVGAGIVGLASARELVSRHPSLAFAVLEKEQDLAHHQSGHNSGVIHSGIYYTPGSLKAKLCVEGAALCYEYCDQKGIPYKRCGKLIVAVEQDEIPRLKALYKRGLQNNVPGLKLIGTKEIQAKEPFCRGLMALDSPYTGIVNYKQVAQAYAAEFQEAGGTIFTDFEVTNMEMAKESSSESEDGLKYPVIVRNSKGEEIYCRHIVTCAGLYSDRLSEISGCSSEPRIVPFRGDYLVLKPEKSYMVKGNIYPVPNPRFPFLGFHFTPRMDGSVWLGPNAVLAFKREGYKLFDFNTGDFLDAVLYSGLWKLVLRNVSYGVNEMYRACFLSAQVKQLQKFIPEVTVNDVLRGPSGVRAQALDSDGNLVDDFVFDGGSGDIGSRILHVRNAPSPAATSSLAIAKMIADEVKQRFEL</sequence>
<evidence type="ECO:0000256" key="5">
    <source>
        <dbReference type="ARBA" id="ARBA00036066"/>
    </source>
</evidence>
<comment type="cofactor">
    <cofactor evidence="1">
        <name>FAD</name>
        <dbReference type="ChEBI" id="CHEBI:57692"/>
    </cofactor>
</comment>
<evidence type="ECO:0000256" key="1">
    <source>
        <dbReference type="ARBA" id="ARBA00001974"/>
    </source>
</evidence>
<evidence type="ECO:0000256" key="7">
    <source>
        <dbReference type="ARBA" id="ARBA00038878"/>
    </source>
</evidence>
<evidence type="ECO:0000256" key="4">
    <source>
        <dbReference type="ARBA" id="ARBA00023002"/>
    </source>
</evidence>
<proteinExistence type="inferred from homology"/>
<evidence type="ECO:0000256" key="3">
    <source>
        <dbReference type="ARBA" id="ARBA00022827"/>
    </source>
</evidence>
<evidence type="ECO:0000313" key="11">
    <source>
        <dbReference type="Ensembl" id="ENSACOP00000006965.1"/>
    </source>
</evidence>
<dbReference type="SUPFAM" id="SSF51905">
    <property type="entry name" value="FAD/NAD(P)-binding domain"/>
    <property type="match status" value="1"/>
</dbReference>
<keyword evidence="4" id="KW-0560">Oxidoreductase</keyword>
<dbReference type="NCBIfam" id="NF008726">
    <property type="entry name" value="PRK11728.1"/>
    <property type="match status" value="1"/>
</dbReference>
<keyword evidence="2" id="KW-0285">Flavoprotein</keyword>
<dbReference type="Ensembl" id="ENSACOT00000007208.1">
    <property type="protein sequence ID" value="ENSACOP00000006965.1"/>
    <property type="gene ID" value="ENSACOG00000004883.1"/>
</dbReference>
<dbReference type="PANTHER" id="PTHR43104">
    <property type="entry name" value="L-2-HYDROXYGLUTARATE DEHYDROGENASE, MITOCHONDRIAL"/>
    <property type="match status" value="1"/>
</dbReference>
<comment type="similarity">
    <text evidence="6">Belongs to the L2HGDH family.</text>
</comment>
<evidence type="ECO:0000256" key="6">
    <source>
        <dbReference type="ARBA" id="ARBA00037941"/>
    </source>
</evidence>
<dbReference type="EC" id="1.1.99.2" evidence="7"/>
<dbReference type="AlphaFoldDB" id="A0A8B9F9U2"/>
<evidence type="ECO:0000256" key="2">
    <source>
        <dbReference type="ARBA" id="ARBA00022630"/>
    </source>
</evidence>
<dbReference type="InterPro" id="IPR036188">
    <property type="entry name" value="FAD/NAD-bd_sf"/>
</dbReference>
<dbReference type="Gene3D" id="3.50.50.60">
    <property type="entry name" value="FAD/NAD(P)-binding domain"/>
    <property type="match status" value="1"/>
</dbReference>
<evidence type="ECO:0000313" key="12">
    <source>
        <dbReference type="Proteomes" id="UP000694522"/>
    </source>
</evidence>
<evidence type="ECO:0000259" key="10">
    <source>
        <dbReference type="Pfam" id="PF01266"/>
    </source>
</evidence>
<dbReference type="InterPro" id="IPR006076">
    <property type="entry name" value="FAD-dep_OxRdtase"/>
</dbReference>